<organism evidence="9 10">
    <name type="scientific">Thiomicrorhabdus xiamenensis</name>
    <dbReference type="NCBI Taxonomy" id="2739063"/>
    <lineage>
        <taxon>Bacteria</taxon>
        <taxon>Pseudomonadati</taxon>
        <taxon>Pseudomonadota</taxon>
        <taxon>Gammaproteobacteria</taxon>
        <taxon>Thiotrichales</taxon>
        <taxon>Piscirickettsiaceae</taxon>
        <taxon>Thiomicrorhabdus</taxon>
    </lineage>
</organism>
<accession>A0A7D4SIU1</accession>
<dbReference type="PANTHER" id="PTHR21262:SF31">
    <property type="entry name" value="GTP PYROPHOSPHOKINASE"/>
    <property type="match status" value="1"/>
</dbReference>
<comment type="similarity">
    <text evidence="6">Belongs to the relA/spoT family.</text>
</comment>
<dbReference type="InterPro" id="IPR043519">
    <property type="entry name" value="NT_sf"/>
</dbReference>
<feature type="domain" description="TGS" evidence="8">
    <location>
        <begin position="385"/>
        <end position="448"/>
    </location>
</feature>
<evidence type="ECO:0000313" key="10">
    <source>
        <dbReference type="Proteomes" id="UP000504724"/>
    </source>
</evidence>
<dbReference type="Pfam" id="PF02824">
    <property type="entry name" value="TGS"/>
    <property type="match status" value="1"/>
</dbReference>
<keyword evidence="9" id="KW-0378">Hydrolase</keyword>
<dbReference type="InterPro" id="IPR045865">
    <property type="entry name" value="ACT-like_dom_sf"/>
</dbReference>
<dbReference type="SUPFAM" id="SSF55021">
    <property type="entry name" value="ACT-like"/>
    <property type="match status" value="1"/>
</dbReference>
<keyword evidence="10" id="KW-1185">Reference proteome</keyword>
<gene>
    <name evidence="9" type="ORF">HQN79_06200</name>
</gene>
<dbReference type="Pfam" id="PF13291">
    <property type="entry name" value="ACT_4"/>
    <property type="match status" value="1"/>
</dbReference>
<dbReference type="InterPro" id="IPR004811">
    <property type="entry name" value="RelA/Spo_fam"/>
</dbReference>
<dbReference type="GO" id="GO:0015949">
    <property type="term" value="P:nucleobase-containing small molecule interconversion"/>
    <property type="evidence" value="ECO:0007669"/>
    <property type="project" value="UniProtKB-ARBA"/>
</dbReference>
<dbReference type="FunFam" id="3.30.460.10:FF:000001">
    <property type="entry name" value="GTP pyrophosphokinase RelA"/>
    <property type="match status" value="1"/>
</dbReference>
<dbReference type="Gene3D" id="3.30.70.260">
    <property type="match status" value="1"/>
</dbReference>
<dbReference type="Gene3D" id="3.10.20.30">
    <property type="match status" value="1"/>
</dbReference>
<dbReference type="KEGG" id="txa:HQN79_06200"/>
<dbReference type="GO" id="GO:0005886">
    <property type="term" value="C:plasma membrane"/>
    <property type="evidence" value="ECO:0007669"/>
    <property type="project" value="TreeGrafter"/>
</dbReference>
<dbReference type="CDD" id="cd01668">
    <property type="entry name" value="TGS_RSH"/>
    <property type="match status" value="1"/>
</dbReference>
<dbReference type="CDD" id="cd04876">
    <property type="entry name" value="ACT_RelA-SpoT"/>
    <property type="match status" value="1"/>
</dbReference>
<evidence type="ECO:0000256" key="5">
    <source>
        <dbReference type="ARBA" id="ARBA00033308"/>
    </source>
</evidence>
<dbReference type="SUPFAM" id="SSF81301">
    <property type="entry name" value="Nucleotidyltransferase"/>
    <property type="match status" value="1"/>
</dbReference>
<reference evidence="9 10" key="1">
    <citation type="submission" date="2020-05" db="EMBL/GenBank/DDBJ databases">
        <title>Thiomicrorhabdus sediminis sp.nov. and Thiomicrorhabdus xiamenensis sp.nov., novel sulfur-oxidizing bacteria isolated from coastal sediment.</title>
        <authorList>
            <person name="Liu X."/>
        </authorList>
    </citation>
    <scope>NUCLEOTIDE SEQUENCE [LARGE SCALE GENOMIC DNA]</scope>
    <source>
        <strain evidence="9 10">G2</strain>
    </source>
</reference>
<dbReference type="PROSITE" id="PS51671">
    <property type="entry name" value="ACT"/>
    <property type="match status" value="1"/>
</dbReference>
<dbReference type="SMART" id="SM00954">
    <property type="entry name" value="RelA_SpoT"/>
    <property type="match status" value="1"/>
</dbReference>
<dbReference type="EMBL" id="CP054020">
    <property type="protein sequence ID" value="QKI89179.1"/>
    <property type="molecule type" value="Genomic_DNA"/>
</dbReference>
<feature type="domain" description="ACT" evidence="7">
    <location>
        <begin position="643"/>
        <end position="718"/>
    </location>
</feature>
<evidence type="ECO:0000256" key="4">
    <source>
        <dbReference type="ARBA" id="ARBA00032407"/>
    </source>
</evidence>
<name>A0A7D4SIU1_9GAMM</name>
<dbReference type="CDD" id="cd05399">
    <property type="entry name" value="NT_Rel-Spo_like"/>
    <property type="match status" value="1"/>
</dbReference>
<dbReference type="Pfam" id="PF13328">
    <property type="entry name" value="HD_4"/>
    <property type="match status" value="1"/>
</dbReference>
<dbReference type="GO" id="GO:0042594">
    <property type="term" value="P:response to starvation"/>
    <property type="evidence" value="ECO:0007669"/>
    <property type="project" value="TreeGrafter"/>
</dbReference>
<comment type="function">
    <text evidence="6">In eubacteria ppGpp (guanosine 3'-diphosphate 5'-diphosphate) is a mediator of the stringent response that coordinates a variety of cellular activities in response to changes in nutritional abundance.</text>
</comment>
<evidence type="ECO:0000256" key="2">
    <source>
        <dbReference type="ARBA" id="ARBA00025704"/>
    </source>
</evidence>
<dbReference type="InterPro" id="IPR004095">
    <property type="entry name" value="TGS"/>
</dbReference>
<dbReference type="Proteomes" id="UP000504724">
    <property type="component" value="Chromosome"/>
</dbReference>
<dbReference type="Pfam" id="PF04607">
    <property type="entry name" value="RelA_SpoT"/>
    <property type="match status" value="1"/>
</dbReference>
<evidence type="ECO:0000313" key="9">
    <source>
        <dbReference type="EMBL" id="QKI89179.1"/>
    </source>
</evidence>
<dbReference type="PANTHER" id="PTHR21262">
    <property type="entry name" value="GUANOSINE-3',5'-BIS DIPHOSPHATE 3'-PYROPHOSPHOHYDROLASE"/>
    <property type="match status" value="1"/>
</dbReference>
<evidence type="ECO:0000259" key="7">
    <source>
        <dbReference type="PROSITE" id="PS51671"/>
    </source>
</evidence>
<evidence type="ECO:0000256" key="3">
    <source>
        <dbReference type="ARBA" id="ARBA00029754"/>
    </source>
</evidence>
<comment type="pathway">
    <text evidence="2">Purine metabolism.</text>
</comment>
<dbReference type="Gene3D" id="1.10.3210.10">
    <property type="entry name" value="Hypothetical protein af1432"/>
    <property type="match status" value="1"/>
</dbReference>
<dbReference type="AlphaFoldDB" id="A0A7D4SIU1"/>
<sequence length="718" mass="82807">MNTLPEIIQAIFPDLNEPDKYSGEDRHKIEQACTLALEALSLPEKTVVRSVDVAQILADLKIDMDTLIATLISDGNLEGIYSIESITEKFGEKISHLVEGIRKLNRFQEFQVERSSDNVQNERLRQMLLAMTVDIRIMIVKLAYRVARLRHLKYEDEEVRRQIALETELIFSPLANRLGIAQLKWELEDLSFRFTHPKEYKEIALGLKSKRTEREEYIQRVIQTLHELLAKQNIKAKITGRPKHIYSIWKKMMRKNIPIDELYDLRAVRIYVDSIQTCYEALGAIHSHWNYVKQEFDDYIATPKENGYQSIHTVVIGPENNTVEIQIRTFAMHHHAEYGVAAHWRYKEGGQGFDHNLERSISNVRQMLETSDDPDIFKEISTELQSQHIYVMTPNNEIVTLRQGATPLDFAYNIHTELGHRCRGAKINGRIQPLSYSLKTGDRVEILTIKNGQPSRNWLNPNLGYLTSSSARNKVKSWFNKQNRAENIKSGEALYHREVRRLHAEHIPLEKLVERFKADSEEAFYEDLGKGRINERQLTSALQTLNKPVAKEARQGHEYVPEHPEEAERAFVIGATNLQTYLAPCCHPHRGDDIVGYVTRGRGVTIHKSDCANILHLSHEELRRLIEVTWDKSIAENPSYTAELSILAFDRRGLLRDIMTQLTLMDINLIASNTYTDKDDRTVNMKLTLELNATMQLGDLLDRIEMIQNVESASIRTV</sequence>
<dbReference type="InterPro" id="IPR007685">
    <property type="entry name" value="RelA_SpoT"/>
</dbReference>
<protein>
    <recommendedName>
        <fullName evidence="1">GTP pyrophosphokinase</fullName>
    </recommendedName>
    <alternativeName>
        <fullName evidence="4">(p)ppGpp synthase</fullName>
    </alternativeName>
    <alternativeName>
        <fullName evidence="3">ATP:GTP 3'-pyrophosphotransferase</fullName>
    </alternativeName>
    <alternativeName>
        <fullName evidence="5">ppGpp synthase I</fullName>
    </alternativeName>
</protein>
<dbReference type="PROSITE" id="PS51880">
    <property type="entry name" value="TGS"/>
    <property type="match status" value="1"/>
</dbReference>
<evidence type="ECO:0000256" key="6">
    <source>
        <dbReference type="RuleBase" id="RU003847"/>
    </source>
</evidence>
<dbReference type="FunFam" id="3.10.20.30:FF:000002">
    <property type="entry name" value="GTP pyrophosphokinase (RelA/SpoT)"/>
    <property type="match status" value="1"/>
</dbReference>
<proteinExistence type="inferred from homology"/>
<dbReference type="Gene3D" id="3.30.460.10">
    <property type="entry name" value="Beta Polymerase, domain 2"/>
    <property type="match status" value="1"/>
</dbReference>
<dbReference type="InterPro" id="IPR002912">
    <property type="entry name" value="ACT_dom"/>
</dbReference>
<dbReference type="InterPro" id="IPR033655">
    <property type="entry name" value="TGS_RelA/SpoT"/>
</dbReference>
<dbReference type="GO" id="GO:0008728">
    <property type="term" value="F:GTP diphosphokinase activity"/>
    <property type="evidence" value="ECO:0007669"/>
    <property type="project" value="TreeGrafter"/>
</dbReference>
<dbReference type="GO" id="GO:0008893">
    <property type="term" value="F:guanosine-3',5'-bis(diphosphate) 3'-diphosphatase activity"/>
    <property type="evidence" value="ECO:0007669"/>
    <property type="project" value="TreeGrafter"/>
</dbReference>
<dbReference type="GO" id="GO:0015969">
    <property type="term" value="P:guanosine tetraphosphate metabolic process"/>
    <property type="evidence" value="ECO:0007669"/>
    <property type="project" value="InterPro"/>
</dbReference>
<evidence type="ECO:0000259" key="8">
    <source>
        <dbReference type="PROSITE" id="PS51880"/>
    </source>
</evidence>
<evidence type="ECO:0000256" key="1">
    <source>
        <dbReference type="ARBA" id="ARBA00019852"/>
    </source>
</evidence>
<dbReference type="RefSeq" id="WP_173285078.1">
    <property type="nucleotide sequence ID" value="NZ_CP054020.1"/>
</dbReference>
<dbReference type="InterPro" id="IPR012675">
    <property type="entry name" value="Beta-grasp_dom_sf"/>
</dbReference>
<dbReference type="SUPFAM" id="SSF109604">
    <property type="entry name" value="HD-domain/PDEase-like"/>
    <property type="match status" value="1"/>
</dbReference>
<dbReference type="NCBIfam" id="TIGR00691">
    <property type="entry name" value="spoT_relA"/>
    <property type="match status" value="1"/>
</dbReference>
<dbReference type="InterPro" id="IPR012676">
    <property type="entry name" value="TGS-like"/>
</dbReference>
<dbReference type="SUPFAM" id="SSF81271">
    <property type="entry name" value="TGS-like"/>
    <property type="match status" value="1"/>
</dbReference>